<organism evidence="10 11">
    <name type="scientific">Deinococcus petrolearius</name>
    <dbReference type="NCBI Taxonomy" id="1751295"/>
    <lineage>
        <taxon>Bacteria</taxon>
        <taxon>Thermotogati</taxon>
        <taxon>Deinococcota</taxon>
        <taxon>Deinococci</taxon>
        <taxon>Deinococcales</taxon>
        <taxon>Deinococcaceae</taxon>
        <taxon>Deinococcus</taxon>
    </lineage>
</organism>
<dbReference type="EMBL" id="JBHSOH010000005">
    <property type="protein sequence ID" value="MFC5847366.1"/>
    <property type="molecule type" value="Genomic_DNA"/>
</dbReference>
<dbReference type="InterPro" id="IPR002549">
    <property type="entry name" value="AI-2E-like"/>
</dbReference>
<keyword evidence="6 9" id="KW-1133">Transmembrane helix</keyword>
<dbReference type="RefSeq" id="WP_380046450.1">
    <property type="nucleotide sequence ID" value="NZ_JBHSOH010000005.1"/>
</dbReference>
<evidence type="ECO:0000256" key="3">
    <source>
        <dbReference type="ARBA" id="ARBA00022448"/>
    </source>
</evidence>
<feature type="region of interest" description="Disordered" evidence="8">
    <location>
        <begin position="368"/>
        <end position="421"/>
    </location>
</feature>
<proteinExistence type="inferred from homology"/>
<comment type="subcellular location">
    <subcellularLocation>
        <location evidence="1">Cell membrane</location>
        <topology evidence="1">Multi-pass membrane protein</topology>
    </subcellularLocation>
</comment>
<evidence type="ECO:0000256" key="9">
    <source>
        <dbReference type="SAM" id="Phobius"/>
    </source>
</evidence>
<evidence type="ECO:0000256" key="2">
    <source>
        <dbReference type="ARBA" id="ARBA00009773"/>
    </source>
</evidence>
<accession>A0ABW1DFG8</accession>
<feature type="transmembrane region" description="Helical" evidence="9">
    <location>
        <begin position="80"/>
        <end position="105"/>
    </location>
</feature>
<gene>
    <name evidence="10" type="ORF">ACFPQ6_03500</name>
</gene>
<name>A0ABW1DFG8_9DEIO</name>
<feature type="compositionally biased region" description="Pro residues" evidence="8">
    <location>
        <begin position="371"/>
        <end position="380"/>
    </location>
</feature>
<keyword evidence="5 9" id="KW-0812">Transmembrane</keyword>
<feature type="transmembrane region" description="Helical" evidence="9">
    <location>
        <begin position="293"/>
        <end position="315"/>
    </location>
</feature>
<protein>
    <submittedName>
        <fullName evidence="10">AI-2E family transporter</fullName>
    </submittedName>
</protein>
<dbReference type="Proteomes" id="UP001595979">
    <property type="component" value="Unassembled WGS sequence"/>
</dbReference>
<keyword evidence="7 9" id="KW-0472">Membrane</keyword>
<evidence type="ECO:0000256" key="6">
    <source>
        <dbReference type="ARBA" id="ARBA00022989"/>
    </source>
</evidence>
<evidence type="ECO:0000256" key="4">
    <source>
        <dbReference type="ARBA" id="ARBA00022475"/>
    </source>
</evidence>
<keyword evidence="11" id="KW-1185">Reference proteome</keyword>
<keyword evidence="4" id="KW-1003">Cell membrane</keyword>
<feature type="transmembrane region" description="Helical" evidence="9">
    <location>
        <begin position="234"/>
        <end position="253"/>
    </location>
</feature>
<dbReference type="PANTHER" id="PTHR21716:SF53">
    <property type="entry name" value="PERMEASE PERM-RELATED"/>
    <property type="match status" value="1"/>
</dbReference>
<evidence type="ECO:0000256" key="1">
    <source>
        <dbReference type="ARBA" id="ARBA00004651"/>
    </source>
</evidence>
<sequence length="421" mass="44942">MNAKPLPPNRTVPQYLALLWNRPYIRLPFYLALLWLAFSLLGRMSNVVAVIGMAYGLSYLVNPLLTWLQKRGVGRPWGTALLMLLFLGVMGVLFWTLASQISSFISGLPVLLNRLPSLLEKAFKDHSDVPGIAQMQTRLTEYVRDQVGEINSNVGPILAGALNPNSDIFSRVGRFLGWLGQGVIVLTLGVFFMLDHARPGRMLLGLLPRHWQPTAKQLSDDVSRSFGTYLRGQLLTSLATAVVAALGLLVLNVPNALALGLLTGLLNLVPAVGMVLAAVPVILQALPQGSTTVLLVCGLYFVLNQLAWNVIAPTIMGRTSTLKPAGILVAVLTGATLAGFLGAFLAIPAALLLQLWVSRYWLGSPAQLGAPPAPAEPDPSWPASAGELPQDARDAQDSPAPGASAPNQTSQAGGKSLPPRR</sequence>
<evidence type="ECO:0000313" key="11">
    <source>
        <dbReference type="Proteomes" id="UP001595979"/>
    </source>
</evidence>
<evidence type="ECO:0000313" key="10">
    <source>
        <dbReference type="EMBL" id="MFC5847366.1"/>
    </source>
</evidence>
<feature type="transmembrane region" description="Helical" evidence="9">
    <location>
        <begin position="265"/>
        <end position="286"/>
    </location>
</feature>
<feature type="transmembrane region" description="Helical" evidence="9">
    <location>
        <begin position="24"/>
        <end position="41"/>
    </location>
</feature>
<evidence type="ECO:0000256" key="7">
    <source>
        <dbReference type="ARBA" id="ARBA00023136"/>
    </source>
</evidence>
<evidence type="ECO:0000256" key="5">
    <source>
        <dbReference type="ARBA" id="ARBA00022692"/>
    </source>
</evidence>
<comment type="caution">
    <text evidence="10">The sequence shown here is derived from an EMBL/GenBank/DDBJ whole genome shotgun (WGS) entry which is preliminary data.</text>
</comment>
<keyword evidence="3" id="KW-0813">Transport</keyword>
<evidence type="ECO:0000256" key="8">
    <source>
        <dbReference type="SAM" id="MobiDB-lite"/>
    </source>
</evidence>
<dbReference type="PANTHER" id="PTHR21716">
    <property type="entry name" value="TRANSMEMBRANE PROTEIN"/>
    <property type="match status" value="1"/>
</dbReference>
<reference evidence="11" key="1">
    <citation type="journal article" date="2019" name="Int. J. Syst. Evol. Microbiol.">
        <title>The Global Catalogue of Microorganisms (GCM) 10K type strain sequencing project: providing services to taxonomists for standard genome sequencing and annotation.</title>
        <authorList>
            <consortium name="The Broad Institute Genomics Platform"/>
            <consortium name="The Broad Institute Genome Sequencing Center for Infectious Disease"/>
            <person name="Wu L."/>
            <person name="Ma J."/>
        </authorList>
    </citation>
    <scope>NUCLEOTIDE SEQUENCE [LARGE SCALE GENOMIC DNA]</scope>
    <source>
        <strain evidence="11">CGMCC 1.15053</strain>
    </source>
</reference>
<feature type="transmembrane region" description="Helical" evidence="9">
    <location>
        <begin position="47"/>
        <end position="68"/>
    </location>
</feature>
<feature type="transmembrane region" description="Helical" evidence="9">
    <location>
        <begin position="327"/>
        <end position="353"/>
    </location>
</feature>
<feature type="transmembrane region" description="Helical" evidence="9">
    <location>
        <begin position="175"/>
        <end position="194"/>
    </location>
</feature>
<comment type="similarity">
    <text evidence="2">Belongs to the autoinducer-2 exporter (AI-2E) (TC 2.A.86) family.</text>
</comment>
<dbReference type="Pfam" id="PF01594">
    <property type="entry name" value="AI-2E_transport"/>
    <property type="match status" value="1"/>
</dbReference>